<organism evidence="1 2">
    <name type="scientific">Corallococcus carmarthensis</name>
    <dbReference type="NCBI Taxonomy" id="2316728"/>
    <lineage>
        <taxon>Bacteria</taxon>
        <taxon>Pseudomonadati</taxon>
        <taxon>Myxococcota</taxon>
        <taxon>Myxococcia</taxon>
        <taxon>Myxococcales</taxon>
        <taxon>Cystobacterineae</taxon>
        <taxon>Myxococcaceae</taxon>
        <taxon>Corallococcus</taxon>
    </lineage>
</organism>
<accession>A0A3A8KIL1</accession>
<dbReference type="AlphaFoldDB" id="A0A3A8KIL1"/>
<evidence type="ECO:0000313" key="2">
    <source>
        <dbReference type="Proteomes" id="UP000268313"/>
    </source>
</evidence>
<proteinExistence type="predicted"/>
<protein>
    <submittedName>
        <fullName evidence="1">Uncharacterized protein</fullName>
    </submittedName>
</protein>
<gene>
    <name evidence="1" type="ORF">D7X32_12185</name>
</gene>
<evidence type="ECO:0000313" key="1">
    <source>
        <dbReference type="EMBL" id="RKH04031.1"/>
    </source>
</evidence>
<dbReference type="Proteomes" id="UP000268313">
    <property type="component" value="Unassembled WGS sequence"/>
</dbReference>
<dbReference type="EMBL" id="RAWE01000033">
    <property type="protein sequence ID" value="RKH04031.1"/>
    <property type="molecule type" value="Genomic_DNA"/>
</dbReference>
<sequence length="383" mass="41381">MTGVSVTGADRVAFKARTVFTADVAGTGVFSTDVTWSIASGAGRLSAATGTSVTYTAPFVQEDSVVTVQAVSQADPSKSGLWTFTVGRAPVARLVEGVYEGPVSVTSTSSPESPPRQQQYTLEWVSDTQLHLSPILGFPKGVRVDVSEDGTLVIPPQDGPATGYDKYCFRQQSFIGGDAAGTAATGTWDVQGNLTLRWSLRYERECIGPGGPFPGSHIMYAYQYDHVFTGVRLEVPRPPAATFLEGIYYLGNWSFTEETTSATQPPSTRSVSRAFSFTIERESDTRVRIKGLFSSTEGVPVDVFEDGTLEFLPYTAAPQGDDRTCERHFSIGEGSTVTPGTGTWDRWGNLTLDWLSRSEIICAANEGSDSLTRTTNTFVGRKY</sequence>
<comment type="caution">
    <text evidence="1">The sequence shown here is derived from an EMBL/GenBank/DDBJ whole genome shotgun (WGS) entry which is preliminary data.</text>
</comment>
<name>A0A3A8KIL1_9BACT</name>
<reference evidence="2" key="1">
    <citation type="submission" date="2018-09" db="EMBL/GenBank/DDBJ databases">
        <authorList>
            <person name="Livingstone P.G."/>
            <person name="Whitworth D.E."/>
        </authorList>
    </citation>
    <scope>NUCLEOTIDE SEQUENCE [LARGE SCALE GENOMIC DNA]</scope>
    <source>
        <strain evidence="2">CA043D</strain>
    </source>
</reference>
<keyword evidence="2" id="KW-1185">Reference proteome</keyword>